<dbReference type="Pfam" id="PF00795">
    <property type="entry name" value="CN_hydrolase"/>
    <property type="match status" value="2"/>
</dbReference>
<dbReference type="EMBL" id="JAAMPI010000234">
    <property type="protein sequence ID" value="KAF4633765.1"/>
    <property type="molecule type" value="Genomic_DNA"/>
</dbReference>
<accession>A0A8H4W6S8</accession>
<dbReference type="Pfam" id="PF02540">
    <property type="entry name" value="NAD_synthase"/>
    <property type="match status" value="1"/>
</dbReference>
<evidence type="ECO:0000256" key="8">
    <source>
        <dbReference type="PIRNR" id="PIRNR006630"/>
    </source>
</evidence>
<evidence type="ECO:0000256" key="7">
    <source>
        <dbReference type="ARBA" id="ARBA00052340"/>
    </source>
</evidence>
<dbReference type="GO" id="GO:0004359">
    <property type="term" value="F:glutaminase activity"/>
    <property type="evidence" value="ECO:0007669"/>
    <property type="project" value="InterPro"/>
</dbReference>
<dbReference type="Proteomes" id="UP000566819">
    <property type="component" value="Unassembled WGS sequence"/>
</dbReference>
<keyword evidence="6 8" id="KW-0520">NAD</keyword>
<comment type="catalytic activity">
    <reaction evidence="7 8">
        <text>deamido-NAD(+) + L-glutamine + ATP + H2O = L-glutamate + AMP + diphosphate + NAD(+) + H(+)</text>
        <dbReference type="Rhea" id="RHEA:24384"/>
        <dbReference type="ChEBI" id="CHEBI:15377"/>
        <dbReference type="ChEBI" id="CHEBI:15378"/>
        <dbReference type="ChEBI" id="CHEBI:29985"/>
        <dbReference type="ChEBI" id="CHEBI:30616"/>
        <dbReference type="ChEBI" id="CHEBI:33019"/>
        <dbReference type="ChEBI" id="CHEBI:57540"/>
        <dbReference type="ChEBI" id="CHEBI:58359"/>
        <dbReference type="ChEBI" id="CHEBI:58437"/>
        <dbReference type="ChEBI" id="CHEBI:456215"/>
        <dbReference type="EC" id="6.3.5.1"/>
    </reaction>
</comment>
<dbReference type="PANTHER" id="PTHR23090">
    <property type="entry name" value="NH 3 /GLUTAMINE-DEPENDENT NAD + SYNTHETASE"/>
    <property type="match status" value="1"/>
</dbReference>
<evidence type="ECO:0000313" key="11">
    <source>
        <dbReference type="Proteomes" id="UP000566819"/>
    </source>
</evidence>
<dbReference type="SUPFAM" id="SSF56317">
    <property type="entry name" value="Carbon-nitrogen hydrolase"/>
    <property type="match status" value="2"/>
</dbReference>
<dbReference type="AlphaFoldDB" id="A0A8H4W6S8"/>
<dbReference type="SUPFAM" id="SSF52402">
    <property type="entry name" value="Adenine nucleotide alpha hydrolases-like"/>
    <property type="match status" value="1"/>
</dbReference>
<dbReference type="InterPro" id="IPR003010">
    <property type="entry name" value="C-N_Hydrolase"/>
</dbReference>
<dbReference type="InterPro" id="IPR014445">
    <property type="entry name" value="Gln-dep_NAD_synthase"/>
</dbReference>
<dbReference type="PROSITE" id="PS50263">
    <property type="entry name" value="CN_HYDROLASE"/>
    <property type="match status" value="1"/>
</dbReference>
<dbReference type="GO" id="GO:0005737">
    <property type="term" value="C:cytoplasm"/>
    <property type="evidence" value="ECO:0007669"/>
    <property type="project" value="InterPro"/>
</dbReference>
<dbReference type="OrthoDB" id="2020662at2759"/>
<dbReference type="InterPro" id="IPR014729">
    <property type="entry name" value="Rossmann-like_a/b/a_fold"/>
</dbReference>
<reference evidence="10 11" key="1">
    <citation type="submission" date="2020-03" db="EMBL/GenBank/DDBJ databases">
        <title>Draft Genome Sequence of Cudoniella acicularis.</title>
        <authorList>
            <person name="Buettner E."/>
            <person name="Kellner H."/>
        </authorList>
    </citation>
    <scope>NUCLEOTIDE SEQUENCE [LARGE SCALE GENOMIC DNA]</scope>
    <source>
        <strain evidence="10 11">DSM 108380</strain>
    </source>
</reference>
<dbReference type="InterPro" id="IPR036526">
    <property type="entry name" value="C-N_Hydrolase_sf"/>
</dbReference>
<keyword evidence="4 8" id="KW-0547">Nucleotide-binding</keyword>
<gene>
    <name evidence="10" type="ORF">G7Y89_g4351</name>
</gene>
<evidence type="ECO:0000256" key="1">
    <source>
        <dbReference type="ARBA" id="ARBA00005188"/>
    </source>
</evidence>
<dbReference type="FunFam" id="3.40.50.620:FF:000036">
    <property type="entry name" value="Glutamine-dependent NAD(+) synthetase"/>
    <property type="match status" value="1"/>
</dbReference>
<comment type="caution">
    <text evidence="10">The sequence shown here is derived from an EMBL/GenBank/DDBJ whole genome shotgun (WGS) entry which is preliminary data.</text>
</comment>
<comment type="similarity">
    <text evidence="2 8">In the C-terminal section; belongs to the NAD synthetase family.</text>
</comment>
<keyword evidence="11" id="KW-1185">Reference proteome</keyword>
<keyword evidence="5 8" id="KW-0067">ATP-binding</keyword>
<feature type="domain" description="CN hydrolase" evidence="9">
    <location>
        <begin position="4"/>
        <end position="339"/>
    </location>
</feature>
<evidence type="ECO:0000256" key="5">
    <source>
        <dbReference type="ARBA" id="ARBA00022840"/>
    </source>
</evidence>
<comment type="pathway">
    <text evidence="1 8">Cofactor biosynthesis; NAD(+) biosynthesis; NAD(+) from deamido-NAD(+) (L-Gln route): step 1/1.</text>
</comment>
<dbReference type="PIRSF" id="PIRSF006630">
    <property type="entry name" value="NADS_GAT"/>
    <property type="match status" value="1"/>
</dbReference>
<dbReference type="UniPathway" id="UPA00253">
    <property type="reaction ID" value="UER00334"/>
</dbReference>
<dbReference type="Gene3D" id="3.60.110.10">
    <property type="entry name" value="Carbon-nitrogen hydrolase"/>
    <property type="match status" value="1"/>
</dbReference>
<sequence length="734" mass="83215">MQLAILASCNLNQWALDFVGNRDRIIESIRQAKAKGATLRVGPELEVTGYGCLDHFAELDLTDHSWESLAEIISHEDCQDILLDLGAPIRHRNGMYSISQYQRLRDIFTISSPPPQKLVENIEGREIPHISTRILLEQEMLTRRVSAVLYNCRILCYNKQILLIRPKLSLAQDGNYREMRYFTPWKGVRVVEEHTHLPQCIQKLTGQDKCPIGDAVISTLDTCFGAETCEEMVRNFLLYYNLPSSRNILNKEKANSPVINSSLSGSHHELRKLDTRIDLIKSATAKCGGIYLYANQRGCDGDRLYYDGCSMIIVNGKIVAQASQFSLKDVEVITAVVDLDEVRSYRQAKSRAMQARETLGYQRIEVNFSLSTPPEEFDFRVSPSKGFEPLYYKAEDEIMLGPVFSMCKLVCAEIQEGNNQALGDLLQIVGEDASSSWRPRTPEDIARRLFVSAYMGMAKNSSLDTRNRARELAEKIGSYHLNFDIDTVVNAILTLFAAVTRVMPRYKTDRGSVVQNLAIQNIQARVRMVLSYLFAQLVPSICFGRAVSGSLLVLSSANVDESLRGYFTKYDDLKRFIIHAAEKWDMPLLIDFVTAPPTAELEPITEDYVQSDEVDMGMSYDELSVFGRLRKVEKLGAYGMFAKLLHLWGDVLSPHEIAEKVKRFFWFYSINRHKMTTLTPSVHMEAYSPDDNRFDLRPFLYPPFTAAYKKIEAAVSAMGVAGLRRPVQEGKRDD</sequence>
<evidence type="ECO:0000256" key="6">
    <source>
        <dbReference type="ARBA" id="ARBA00023027"/>
    </source>
</evidence>
<evidence type="ECO:0000313" key="10">
    <source>
        <dbReference type="EMBL" id="KAF4633765.1"/>
    </source>
</evidence>
<protein>
    <recommendedName>
        <fullName evidence="8">Glutamine-dependent NAD(+) synthetase</fullName>
        <ecNumber evidence="8">6.3.5.1</ecNumber>
    </recommendedName>
    <alternativeName>
        <fullName evidence="8">NAD(+) synthase [glutamine-hydrolyzing]</fullName>
    </alternativeName>
</protein>
<keyword evidence="3 8" id="KW-0436">Ligase</keyword>
<dbReference type="PANTHER" id="PTHR23090:SF9">
    <property type="entry name" value="GLUTAMINE-DEPENDENT NAD(+) SYNTHETASE"/>
    <property type="match status" value="1"/>
</dbReference>
<evidence type="ECO:0000259" key="9">
    <source>
        <dbReference type="PROSITE" id="PS50263"/>
    </source>
</evidence>
<dbReference type="Gene3D" id="3.40.50.620">
    <property type="entry name" value="HUPs"/>
    <property type="match status" value="1"/>
</dbReference>
<evidence type="ECO:0000256" key="4">
    <source>
        <dbReference type="ARBA" id="ARBA00022741"/>
    </source>
</evidence>
<dbReference type="CDD" id="cd07570">
    <property type="entry name" value="GAT_Gln-NAD-synth"/>
    <property type="match status" value="1"/>
</dbReference>
<dbReference type="GO" id="GO:0005524">
    <property type="term" value="F:ATP binding"/>
    <property type="evidence" value="ECO:0007669"/>
    <property type="project" value="UniProtKB-UniRule"/>
</dbReference>
<organism evidence="10 11">
    <name type="scientific">Cudoniella acicularis</name>
    <dbReference type="NCBI Taxonomy" id="354080"/>
    <lineage>
        <taxon>Eukaryota</taxon>
        <taxon>Fungi</taxon>
        <taxon>Dikarya</taxon>
        <taxon>Ascomycota</taxon>
        <taxon>Pezizomycotina</taxon>
        <taxon>Leotiomycetes</taxon>
        <taxon>Helotiales</taxon>
        <taxon>Tricladiaceae</taxon>
        <taxon>Cudoniella</taxon>
    </lineage>
</organism>
<dbReference type="InterPro" id="IPR003694">
    <property type="entry name" value="NAD_synthase"/>
</dbReference>
<evidence type="ECO:0000256" key="3">
    <source>
        <dbReference type="ARBA" id="ARBA00022598"/>
    </source>
</evidence>
<dbReference type="FunFam" id="3.60.110.10:FF:000003">
    <property type="entry name" value="Glutamine-dependent NAD(+) synthetase"/>
    <property type="match status" value="1"/>
</dbReference>
<dbReference type="CDD" id="cd00553">
    <property type="entry name" value="NAD_synthase"/>
    <property type="match status" value="1"/>
</dbReference>
<dbReference type="EC" id="6.3.5.1" evidence="8"/>
<proteinExistence type="inferred from homology"/>
<name>A0A8H4W6S8_9HELO</name>
<dbReference type="GO" id="GO:0009435">
    <property type="term" value="P:NAD+ biosynthetic process"/>
    <property type="evidence" value="ECO:0007669"/>
    <property type="project" value="UniProtKB-UniRule"/>
</dbReference>
<dbReference type="GO" id="GO:0003952">
    <property type="term" value="F:NAD+ synthase (glutamine-hydrolyzing) activity"/>
    <property type="evidence" value="ECO:0007669"/>
    <property type="project" value="UniProtKB-UniRule"/>
</dbReference>
<dbReference type="InterPro" id="IPR022310">
    <property type="entry name" value="NAD/GMP_synthase"/>
</dbReference>
<evidence type="ECO:0000256" key="2">
    <source>
        <dbReference type="ARBA" id="ARBA00007145"/>
    </source>
</evidence>